<evidence type="ECO:0000256" key="2">
    <source>
        <dbReference type="ARBA" id="ARBA00022525"/>
    </source>
</evidence>
<comment type="caution">
    <text evidence="8">The sequence shown here is derived from an EMBL/GenBank/DDBJ whole genome shotgun (WGS) entry which is preliminary data.</text>
</comment>
<dbReference type="NCBIfam" id="TIGR01167">
    <property type="entry name" value="LPXTG_anchor"/>
    <property type="match status" value="1"/>
</dbReference>
<keyword evidence="6" id="KW-1133">Transmembrane helix</keyword>
<dbReference type="Proteomes" id="UP000195106">
    <property type="component" value="Unassembled WGS sequence"/>
</dbReference>
<sequence>MGTRSLEDLVRADVDGTFAQPIILFGDVQPGVYTVSVAGLESGLTQGGTVELTGADAGGPVLPGVPTPTPAPTAPSVEPAGMPAKPIHKPAAHHGDTLPVTGTDGAAALGLGGLGALLALAGAGTLVARRRLRSAE</sequence>
<gene>
    <name evidence="8" type="ORF">CMsap09_00850</name>
</gene>
<evidence type="ECO:0000313" key="9">
    <source>
        <dbReference type="Proteomes" id="UP000195106"/>
    </source>
</evidence>
<feature type="region of interest" description="Disordered" evidence="5">
    <location>
        <begin position="55"/>
        <end position="99"/>
    </location>
</feature>
<evidence type="ECO:0000256" key="6">
    <source>
        <dbReference type="SAM" id="Phobius"/>
    </source>
</evidence>
<feature type="transmembrane region" description="Helical" evidence="6">
    <location>
        <begin position="106"/>
        <end position="128"/>
    </location>
</feature>
<keyword evidence="4" id="KW-0572">Peptidoglycan-anchor</keyword>
<keyword evidence="3" id="KW-0732">Signal</keyword>
<dbReference type="AlphaFoldDB" id="A0A251XPG6"/>
<feature type="domain" description="Gram-positive cocci surface proteins LPxTG" evidence="7">
    <location>
        <begin position="98"/>
        <end position="136"/>
    </location>
</feature>
<evidence type="ECO:0000256" key="5">
    <source>
        <dbReference type="SAM" id="MobiDB-lite"/>
    </source>
</evidence>
<evidence type="ECO:0000313" key="8">
    <source>
        <dbReference type="EMBL" id="OUE07464.1"/>
    </source>
</evidence>
<evidence type="ECO:0000256" key="4">
    <source>
        <dbReference type="ARBA" id="ARBA00023088"/>
    </source>
</evidence>
<name>A0A251XPG6_9MICO</name>
<evidence type="ECO:0000256" key="1">
    <source>
        <dbReference type="ARBA" id="ARBA00022512"/>
    </source>
</evidence>
<keyword evidence="2" id="KW-0964">Secreted</keyword>
<accession>A0A251XPG6</accession>
<evidence type="ECO:0000259" key="7">
    <source>
        <dbReference type="PROSITE" id="PS50847"/>
    </source>
</evidence>
<dbReference type="PROSITE" id="PS50847">
    <property type="entry name" value="GRAM_POS_ANCHORING"/>
    <property type="match status" value="1"/>
</dbReference>
<keyword evidence="6" id="KW-0812">Transmembrane</keyword>
<protein>
    <recommendedName>
        <fullName evidence="7">Gram-positive cocci surface proteins LPxTG domain-containing protein</fullName>
    </recommendedName>
</protein>
<reference evidence="8 9" key="1">
    <citation type="submission" date="2016-08" db="EMBL/GenBank/DDBJ databases">
        <title>Genome sequence of Clavibacter michiganensis spp. strain CASJ009.</title>
        <authorList>
            <person name="Thapa S.P."/>
            <person name="Coaker G."/>
        </authorList>
    </citation>
    <scope>NUCLEOTIDE SEQUENCE [LARGE SCALE GENOMIC DNA]</scope>
    <source>
        <strain evidence="8">CASJ009</strain>
    </source>
</reference>
<dbReference type="EMBL" id="MDHJ01000001">
    <property type="protein sequence ID" value="OUE07464.1"/>
    <property type="molecule type" value="Genomic_DNA"/>
</dbReference>
<keyword evidence="1" id="KW-0134">Cell wall</keyword>
<evidence type="ECO:0000256" key="3">
    <source>
        <dbReference type="ARBA" id="ARBA00022729"/>
    </source>
</evidence>
<keyword evidence="6" id="KW-0472">Membrane</keyword>
<dbReference type="InterPro" id="IPR019931">
    <property type="entry name" value="LPXTG_anchor"/>
</dbReference>
<feature type="compositionally biased region" description="Pro residues" evidence="5">
    <location>
        <begin position="63"/>
        <end position="73"/>
    </location>
</feature>
<organism evidence="8 9">
    <name type="scientific">Clavibacter michiganensis</name>
    <dbReference type="NCBI Taxonomy" id="28447"/>
    <lineage>
        <taxon>Bacteria</taxon>
        <taxon>Bacillati</taxon>
        <taxon>Actinomycetota</taxon>
        <taxon>Actinomycetes</taxon>
        <taxon>Micrococcales</taxon>
        <taxon>Microbacteriaceae</taxon>
        <taxon>Clavibacter</taxon>
    </lineage>
</organism>
<proteinExistence type="predicted"/>